<feature type="chain" id="PRO_5024383339" description="Secreted protein" evidence="1">
    <location>
        <begin position="26"/>
        <end position="175"/>
    </location>
</feature>
<keyword evidence="3" id="KW-1185">Reference proteome</keyword>
<evidence type="ECO:0008006" key="4">
    <source>
        <dbReference type="Google" id="ProtNLM"/>
    </source>
</evidence>
<proteinExistence type="predicted"/>
<keyword evidence="1" id="KW-0732">Signal</keyword>
<protein>
    <recommendedName>
        <fullName evidence="4">Secreted protein</fullName>
    </recommendedName>
</protein>
<gene>
    <name evidence="2" type="ORF">F3N42_15315</name>
</gene>
<evidence type="ECO:0000256" key="1">
    <source>
        <dbReference type="SAM" id="SignalP"/>
    </source>
</evidence>
<dbReference type="EMBL" id="VYXP01000014">
    <property type="protein sequence ID" value="KAA9129562.1"/>
    <property type="molecule type" value="Genomic_DNA"/>
</dbReference>
<evidence type="ECO:0000313" key="2">
    <source>
        <dbReference type="EMBL" id="KAA9129562.1"/>
    </source>
</evidence>
<organism evidence="2 3">
    <name type="scientific">Marinihelvus fidelis</name>
    <dbReference type="NCBI Taxonomy" id="2613842"/>
    <lineage>
        <taxon>Bacteria</taxon>
        <taxon>Pseudomonadati</taxon>
        <taxon>Pseudomonadota</taxon>
        <taxon>Gammaproteobacteria</taxon>
        <taxon>Chromatiales</taxon>
        <taxon>Wenzhouxiangellaceae</taxon>
        <taxon>Marinihelvus</taxon>
    </lineage>
</organism>
<feature type="signal peptide" evidence="1">
    <location>
        <begin position="1"/>
        <end position="25"/>
    </location>
</feature>
<name>A0A5N0T3Y4_9GAMM</name>
<dbReference type="AlphaFoldDB" id="A0A5N0T3Y4"/>
<comment type="caution">
    <text evidence="2">The sequence shown here is derived from an EMBL/GenBank/DDBJ whole genome shotgun (WGS) entry which is preliminary data.</text>
</comment>
<reference evidence="2 3" key="1">
    <citation type="submission" date="2019-09" db="EMBL/GenBank/DDBJ databases">
        <title>Wenzhouxiangella sp. Genome sequencing and assembly.</title>
        <authorList>
            <person name="Zhang R."/>
        </authorList>
    </citation>
    <scope>NUCLEOTIDE SEQUENCE [LARGE SCALE GENOMIC DNA]</scope>
    <source>
        <strain evidence="2 3">W260</strain>
    </source>
</reference>
<sequence>MKTLTLSRLGMFCVLCLALSFAAHADDEGVDLRALMSAEEFNEAGLDKLSDEELARLGAWFRDNRDKAVTQTRAEVKAEVKAEVEAEVAAAAAAQPAAKPEKPPEEFTARARGFAGWAGKTVFALDNGQVWRQRMPGKFNYSGSANEVKFDKNFMGGWVMEHVESGRTVLVELID</sequence>
<evidence type="ECO:0000313" key="3">
    <source>
        <dbReference type="Proteomes" id="UP000325372"/>
    </source>
</evidence>
<dbReference type="Proteomes" id="UP000325372">
    <property type="component" value="Unassembled WGS sequence"/>
</dbReference>
<accession>A0A5N0T3Y4</accession>